<organism evidence="1 2">
    <name type="scientific">Plasmodium vivax Mauritania I</name>
    <dbReference type="NCBI Taxonomy" id="1035515"/>
    <lineage>
        <taxon>Eukaryota</taxon>
        <taxon>Sar</taxon>
        <taxon>Alveolata</taxon>
        <taxon>Apicomplexa</taxon>
        <taxon>Aconoidasida</taxon>
        <taxon>Haemosporida</taxon>
        <taxon>Plasmodiidae</taxon>
        <taxon>Plasmodium</taxon>
        <taxon>Plasmodium (Plasmodium)</taxon>
    </lineage>
</organism>
<feature type="non-terminal residue" evidence="1">
    <location>
        <position position="1"/>
    </location>
</feature>
<name>A0A0J9T3P7_PLAVI</name>
<protein>
    <submittedName>
        <fullName evidence="1">Uncharacterized protein</fullName>
    </submittedName>
</protein>
<reference evidence="1 2" key="1">
    <citation type="submission" date="2011-08" db="EMBL/GenBank/DDBJ databases">
        <title>The Genome Sequence of Plasmodium vivax Mauritania I.</title>
        <authorList>
            <consortium name="The Broad Institute Genome Sequencing Platform"/>
            <consortium name="The Broad Institute Genome Sequencing Center for Infectious Disease"/>
            <person name="Neafsey D."/>
            <person name="Carlton J."/>
            <person name="Barnwell J."/>
            <person name="Collins W."/>
            <person name="Escalante A."/>
            <person name="Mullikin J."/>
            <person name="Saul A."/>
            <person name="Guigo R."/>
            <person name="Camara F."/>
            <person name="Young S.K."/>
            <person name="Zeng Q."/>
            <person name="Gargeya S."/>
            <person name="Fitzgerald M."/>
            <person name="Haas B."/>
            <person name="Abouelleil A."/>
            <person name="Alvarado L."/>
            <person name="Arachchi H.M."/>
            <person name="Berlin A."/>
            <person name="Brown A."/>
            <person name="Chapman S.B."/>
            <person name="Chen Z."/>
            <person name="Dunbar C."/>
            <person name="Freedman E."/>
            <person name="Gearin G."/>
            <person name="Gellesch M."/>
            <person name="Goldberg J."/>
            <person name="Griggs A."/>
            <person name="Gujja S."/>
            <person name="Heiman D."/>
            <person name="Howarth C."/>
            <person name="Larson L."/>
            <person name="Lui A."/>
            <person name="MacDonald P.J.P."/>
            <person name="Montmayeur A."/>
            <person name="Murphy C."/>
            <person name="Neiman D."/>
            <person name="Pearson M."/>
            <person name="Priest M."/>
            <person name="Roberts A."/>
            <person name="Saif S."/>
            <person name="Shea T."/>
            <person name="Shenoy N."/>
            <person name="Sisk P."/>
            <person name="Stolte C."/>
            <person name="Sykes S."/>
            <person name="Wortman J."/>
            <person name="Nusbaum C."/>
            <person name="Birren B."/>
        </authorList>
    </citation>
    <scope>NUCLEOTIDE SEQUENCE [LARGE SCALE GENOMIC DNA]</scope>
    <source>
        <strain evidence="1 2">Mauritania I</strain>
    </source>
</reference>
<dbReference type="AlphaFoldDB" id="A0A0J9T3P7"/>
<gene>
    <name evidence="1" type="ORF">PVMG_04554</name>
</gene>
<evidence type="ECO:0000313" key="1">
    <source>
        <dbReference type="EMBL" id="KMZ89724.1"/>
    </source>
</evidence>
<sequence length="73" mass="8808">KLLNFQSNINIIEQILQDRDEQYYCFCEKYIYECVNIYKKMHNRYCSTSTISDPIDKATCDHLQTFSDIYSTF</sequence>
<feature type="non-terminal residue" evidence="1">
    <location>
        <position position="73"/>
    </location>
</feature>
<proteinExistence type="predicted"/>
<dbReference type="Proteomes" id="UP000053776">
    <property type="component" value="Unassembled WGS sequence"/>
</dbReference>
<accession>A0A0J9T3P7</accession>
<evidence type="ECO:0000313" key="2">
    <source>
        <dbReference type="Proteomes" id="UP000053776"/>
    </source>
</evidence>
<dbReference type="EMBL" id="KQ235146">
    <property type="protein sequence ID" value="KMZ89724.1"/>
    <property type="molecule type" value="Genomic_DNA"/>
</dbReference>